<gene>
    <name evidence="3" type="ORF">ABT322_09785</name>
</gene>
<dbReference type="EMBL" id="JBEPCV010000006">
    <property type="protein sequence ID" value="MER6904056.1"/>
    <property type="molecule type" value="Genomic_DNA"/>
</dbReference>
<evidence type="ECO:0000313" key="4">
    <source>
        <dbReference type="Proteomes" id="UP001490330"/>
    </source>
</evidence>
<accession>A0ABV1VC54</accession>
<organism evidence="3 4">
    <name type="scientific">Streptomyces flaveolus</name>
    <dbReference type="NCBI Taxonomy" id="67297"/>
    <lineage>
        <taxon>Bacteria</taxon>
        <taxon>Bacillati</taxon>
        <taxon>Actinomycetota</taxon>
        <taxon>Actinomycetes</taxon>
        <taxon>Kitasatosporales</taxon>
        <taxon>Streptomycetaceae</taxon>
        <taxon>Streptomyces</taxon>
    </lineage>
</organism>
<dbReference type="RefSeq" id="WP_350717464.1">
    <property type="nucleotide sequence ID" value="NZ_JBEPCO010000007.1"/>
</dbReference>
<evidence type="ECO:0000259" key="2">
    <source>
        <dbReference type="Pfam" id="PF02441"/>
    </source>
</evidence>
<feature type="domain" description="Flavoprotein" evidence="2">
    <location>
        <begin position="29"/>
        <end position="143"/>
    </location>
</feature>
<keyword evidence="4" id="KW-1185">Reference proteome</keyword>
<proteinExistence type="predicted"/>
<evidence type="ECO:0000256" key="1">
    <source>
        <dbReference type="SAM" id="MobiDB-lite"/>
    </source>
</evidence>
<protein>
    <submittedName>
        <fullName evidence="3">Flavoprotein</fullName>
    </submittedName>
</protein>
<sequence>MSDHRREPGPAVPPQAPDTEPPALNVDRLLVVTAGSAFATGMPYWVDWLRLSYPDLEIKLVLTRTARRFVTRQALAGRLHRVGEVLFDEWPEDEATARHVEWAEWAQAVMVYPATFHFTARLALGLADSPALLACHCTRAPVAVAPALPPGGLESAAFQTHWAALAARPNLVLVPPHPGISLTTGRAEAWVPPLLPEAVSMLEHRRAELEAGRPGPPATPAQFAADLARS</sequence>
<name>A0ABV1VC54_9ACTN</name>
<dbReference type="InterPro" id="IPR003382">
    <property type="entry name" value="Flavoprotein"/>
</dbReference>
<feature type="region of interest" description="Disordered" evidence="1">
    <location>
        <begin position="1"/>
        <end position="23"/>
    </location>
</feature>
<comment type="caution">
    <text evidence="3">The sequence shown here is derived from an EMBL/GenBank/DDBJ whole genome shotgun (WGS) entry which is preliminary data.</text>
</comment>
<dbReference type="Pfam" id="PF02441">
    <property type="entry name" value="Flavoprotein"/>
    <property type="match status" value="1"/>
</dbReference>
<reference evidence="3 4" key="1">
    <citation type="submission" date="2024-06" db="EMBL/GenBank/DDBJ databases">
        <title>The Natural Products Discovery Center: Release of the First 8490 Sequenced Strains for Exploring Actinobacteria Biosynthetic Diversity.</title>
        <authorList>
            <person name="Kalkreuter E."/>
            <person name="Kautsar S.A."/>
            <person name="Yang D."/>
            <person name="Bader C.D."/>
            <person name="Teijaro C.N."/>
            <person name="Fluegel L."/>
            <person name="Davis C.M."/>
            <person name="Simpson J.R."/>
            <person name="Lauterbach L."/>
            <person name="Steele A.D."/>
            <person name="Gui C."/>
            <person name="Meng S."/>
            <person name="Li G."/>
            <person name="Viehrig K."/>
            <person name="Ye F."/>
            <person name="Su P."/>
            <person name="Kiefer A.F."/>
            <person name="Nichols A."/>
            <person name="Cepeda A.J."/>
            <person name="Yan W."/>
            <person name="Fan B."/>
            <person name="Jiang Y."/>
            <person name="Adhikari A."/>
            <person name="Zheng C.-J."/>
            <person name="Schuster L."/>
            <person name="Cowan T.M."/>
            <person name="Smanski M.J."/>
            <person name="Chevrette M.G."/>
            <person name="De Carvalho L.P.S."/>
            <person name="Shen B."/>
        </authorList>
    </citation>
    <scope>NUCLEOTIDE SEQUENCE [LARGE SCALE GENOMIC DNA]</scope>
    <source>
        <strain evidence="3 4">NPDC000632</strain>
    </source>
</reference>
<feature type="region of interest" description="Disordered" evidence="1">
    <location>
        <begin position="207"/>
        <end position="230"/>
    </location>
</feature>
<dbReference type="PANTHER" id="PTHR14359:SF6">
    <property type="entry name" value="PHOSPHOPANTOTHENOYLCYSTEINE DECARBOXYLASE"/>
    <property type="match status" value="1"/>
</dbReference>
<feature type="compositionally biased region" description="Pro residues" evidence="1">
    <location>
        <begin position="10"/>
        <end position="20"/>
    </location>
</feature>
<dbReference type="SUPFAM" id="SSF52507">
    <property type="entry name" value="Homo-oligomeric flavin-containing Cys decarboxylases, HFCD"/>
    <property type="match status" value="1"/>
</dbReference>
<dbReference type="InterPro" id="IPR036551">
    <property type="entry name" value="Flavin_trans-like"/>
</dbReference>
<evidence type="ECO:0000313" key="3">
    <source>
        <dbReference type="EMBL" id="MER6904056.1"/>
    </source>
</evidence>
<dbReference type="Proteomes" id="UP001490330">
    <property type="component" value="Unassembled WGS sequence"/>
</dbReference>
<dbReference type="PANTHER" id="PTHR14359">
    <property type="entry name" value="HOMO-OLIGOMERIC FLAVIN CONTAINING CYS DECARBOXYLASE FAMILY"/>
    <property type="match status" value="1"/>
</dbReference>
<dbReference type="Gene3D" id="3.40.50.1950">
    <property type="entry name" value="Flavin prenyltransferase-like"/>
    <property type="match status" value="1"/>
</dbReference>